<proteinExistence type="predicted"/>
<dbReference type="EMBL" id="SNVW01000005">
    <property type="protein sequence ID" value="TDN44172.1"/>
    <property type="molecule type" value="Genomic_DNA"/>
</dbReference>
<name>A0A4V3BKY8_9MICO</name>
<dbReference type="RefSeq" id="WP_133519626.1">
    <property type="nucleotide sequence ID" value="NZ_SNVW01000005.1"/>
</dbReference>
<reference evidence="1 2" key="1">
    <citation type="submission" date="2019-03" db="EMBL/GenBank/DDBJ databases">
        <title>Genomic analyses of the natural microbiome of Caenorhabditis elegans.</title>
        <authorList>
            <person name="Samuel B."/>
        </authorList>
    </citation>
    <scope>NUCLEOTIDE SEQUENCE [LARGE SCALE GENOMIC DNA]</scope>
    <source>
        <strain evidence="1 2">JUb65</strain>
    </source>
</reference>
<dbReference type="InterPro" id="IPR010982">
    <property type="entry name" value="Lambda_DNA-bd_dom_sf"/>
</dbReference>
<dbReference type="STRING" id="2035.RU06_00235"/>
<accession>A0A4V3BKY8</accession>
<protein>
    <submittedName>
        <fullName evidence="1">Uncharacterized protein</fullName>
    </submittedName>
</protein>
<dbReference type="GO" id="GO:0003677">
    <property type="term" value="F:DNA binding"/>
    <property type="evidence" value="ECO:0007669"/>
    <property type="project" value="InterPro"/>
</dbReference>
<dbReference type="Gene3D" id="1.10.260.40">
    <property type="entry name" value="lambda repressor-like DNA-binding domains"/>
    <property type="match status" value="1"/>
</dbReference>
<comment type="caution">
    <text evidence="1">The sequence shown here is derived from an EMBL/GenBank/DDBJ whole genome shotgun (WGS) entry which is preliminary data.</text>
</comment>
<dbReference type="Proteomes" id="UP000295764">
    <property type="component" value="Unassembled WGS sequence"/>
</dbReference>
<evidence type="ECO:0000313" key="1">
    <source>
        <dbReference type="EMBL" id="TDN44172.1"/>
    </source>
</evidence>
<dbReference type="OrthoDB" id="3724431at2"/>
<evidence type="ECO:0000313" key="2">
    <source>
        <dbReference type="Proteomes" id="UP000295764"/>
    </source>
</evidence>
<sequence length="147" mass="16496">MIEYNDDDAHRRELSRKLQLLMDVVEANSGQRPSYKEIAAEIETQGVSMSRPRWGYMLGGNGPAVRDQRLLAALADYFGVPAEYLTDPAGSTDVPERVQAQLELVLELRKREVVAFATRRLGEFATADEIRDFTEHVRRLDESGGAS</sequence>
<dbReference type="AlphaFoldDB" id="A0A4V3BKY8"/>
<gene>
    <name evidence="1" type="ORF">EDF64_1051</name>
</gene>
<organism evidence="1 2">
    <name type="scientific">Curtobacterium flaccumfaciens</name>
    <dbReference type="NCBI Taxonomy" id="2035"/>
    <lineage>
        <taxon>Bacteria</taxon>
        <taxon>Bacillati</taxon>
        <taxon>Actinomycetota</taxon>
        <taxon>Actinomycetes</taxon>
        <taxon>Micrococcales</taxon>
        <taxon>Microbacteriaceae</taxon>
        <taxon>Curtobacterium</taxon>
    </lineage>
</organism>